<keyword evidence="6" id="KW-0963">Cytoplasm</keyword>
<protein>
    <recommendedName>
        <fullName evidence="13">3-oxoacyl-[acyl-carrier-protein] synthase 1</fullName>
        <ecNumber evidence="5">2.3.1.41</ecNumber>
    </recommendedName>
    <alternativeName>
        <fullName evidence="14">3-oxoacyl-[acyl-carrier-protein] synthase I</fullName>
    </alternativeName>
    <alternativeName>
        <fullName evidence="15">Beta-ketoacyl-ACP synthase I</fullName>
    </alternativeName>
</protein>
<sequence>MKRVVITGLGVISSIGNNKEEVLASLKEGKSGIEFVPEFAEVGMRSQVAGTIKLNPAELIDRKVYRFMGDAAAYAYLSMKEAIEDSGLTEDQVSNDRTGLVIGAGTGSAHSQLVACDAVRGPRGVKAVGPYAVTKTMASSVSACLATPYKIRGVNYSISSACATSAHCIGHAMELIQLGKQDVVFAGGAEELSWECATEFDAMGAVSTKYNDNPTKASRAYDANRDGFVIAGGGAVVVVEELEHALARGAKIYAEIVGYGATSDGYDMVAPSGEGAERCMRQALATVNGEVEYINVHGTSTPVGDVKELGAIKNVFGDKKPAISSTKSMTGHSLGAAGAHEAIYSLLMLENGFIAPSINIETLDEQAEGLNIVTERQDKALTTVMSNSFGFGGTNACLVFQKYNG</sequence>
<dbReference type="Gene3D" id="3.40.47.10">
    <property type="match status" value="2"/>
</dbReference>
<gene>
    <name evidence="20" type="primary">fabB</name>
    <name evidence="20" type="ordered locus">APP7_1112</name>
</gene>
<evidence type="ECO:0000256" key="15">
    <source>
        <dbReference type="ARBA" id="ARBA00042143"/>
    </source>
</evidence>
<dbReference type="PROSITE" id="PS00606">
    <property type="entry name" value="KS3_1"/>
    <property type="match status" value="1"/>
</dbReference>
<keyword evidence="11" id="KW-0275">Fatty acid biosynthesis</keyword>
<keyword evidence="12 20" id="KW-0012">Acyltransferase</keyword>
<dbReference type="Pfam" id="PF00109">
    <property type="entry name" value="ketoacyl-synt"/>
    <property type="match status" value="1"/>
</dbReference>
<accession>B3H1T7</accession>
<evidence type="ECO:0000256" key="7">
    <source>
        <dbReference type="ARBA" id="ARBA00022516"/>
    </source>
</evidence>
<keyword evidence="8 18" id="KW-0808">Transferase</keyword>
<reference evidence="21" key="1">
    <citation type="submission" date="2008-06" db="EMBL/GenBank/DDBJ databases">
        <title>Genome and proteome analysis of A. pleuropneumoniae serotype 7.</title>
        <authorList>
            <person name="Linke B."/>
            <person name="Buettner F."/>
            <person name="Martinez-Arias R."/>
            <person name="Goesmann A."/>
            <person name="Baltes N."/>
            <person name="Tegetmeyer H."/>
            <person name="Singh M."/>
            <person name="Gerlach G.F."/>
        </authorList>
    </citation>
    <scope>NUCLEOTIDE SEQUENCE [LARGE SCALE GENOMIC DNA]</scope>
    <source>
        <strain evidence="21">AP76</strain>
    </source>
</reference>
<evidence type="ECO:0000256" key="12">
    <source>
        <dbReference type="ARBA" id="ARBA00023315"/>
    </source>
</evidence>
<name>B3H1T7_ACTP7</name>
<dbReference type="GO" id="GO:0004315">
    <property type="term" value="F:3-oxoacyl-[acyl-carrier-protein] synthase activity"/>
    <property type="evidence" value="ECO:0007669"/>
    <property type="project" value="UniProtKB-EC"/>
</dbReference>
<dbReference type="EC" id="2.3.1.41" evidence="5"/>
<keyword evidence="7" id="KW-0444">Lipid biosynthesis</keyword>
<dbReference type="Proteomes" id="UP000001226">
    <property type="component" value="Chromosome"/>
</dbReference>
<feature type="domain" description="Ketosynthase family 3 (KS3)" evidence="19">
    <location>
        <begin position="1"/>
        <end position="402"/>
    </location>
</feature>
<dbReference type="InterPro" id="IPR018201">
    <property type="entry name" value="Ketoacyl_synth_AS"/>
</dbReference>
<keyword evidence="10" id="KW-0443">Lipid metabolism</keyword>
<dbReference type="NCBIfam" id="NF005935">
    <property type="entry name" value="PRK07967.1"/>
    <property type="match status" value="1"/>
</dbReference>
<dbReference type="InterPro" id="IPR016039">
    <property type="entry name" value="Thiolase-like"/>
</dbReference>
<dbReference type="InterPro" id="IPR000794">
    <property type="entry name" value="Beta-ketoacyl_synthase"/>
</dbReference>
<dbReference type="GO" id="GO:0006633">
    <property type="term" value="P:fatty acid biosynthetic process"/>
    <property type="evidence" value="ECO:0007669"/>
    <property type="project" value="UniProtKB-UniPathway"/>
</dbReference>
<evidence type="ECO:0000256" key="8">
    <source>
        <dbReference type="ARBA" id="ARBA00022679"/>
    </source>
</evidence>
<comment type="subcellular location">
    <subcellularLocation>
        <location evidence="1">Cytoplasm</location>
    </subcellularLocation>
</comment>
<dbReference type="Pfam" id="PF02801">
    <property type="entry name" value="Ketoacyl-synt_C"/>
    <property type="match status" value="1"/>
</dbReference>
<evidence type="ECO:0000256" key="17">
    <source>
        <dbReference type="ARBA" id="ARBA00048506"/>
    </source>
</evidence>
<dbReference type="RefSeq" id="WP_005615403.1">
    <property type="nucleotide sequence ID" value="NC_010939.1"/>
</dbReference>
<evidence type="ECO:0000256" key="6">
    <source>
        <dbReference type="ARBA" id="ARBA00022490"/>
    </source>
</evidence>
<comment type="catalytic activity">
    <reaction evidence="16">
        <text>(3Z)-decenoyl-[ACP] + malonyl-[ACP] + H(+) = 3-oxo-(5Z)-dodecenoyl-[ACP] + holo-[ACP] + CO2</text>
        <dbReference type="Rhea" id="RHEA:54940"/>
        <dbReference type="Rhea" id="RHEA-COMP:9623"/>
        <dbReference type="Rhea" id="RHEA-COMP:9685"/>
        <dbReference type="Rhea" id="RHEA-COMP:9927"/>
        <dbReference type="Rhea" id="RHEA-COMP:14042"/>
        <dbReference type="ChEBI" id="CHEBI:15378"/>
        <dbReference type="ChEBI" id="CHEBI:16526"/>
        <dbReference type="ChEBI" id="CHEBI:64479"/>
        <dbReference type="ChEBI" id="CHEBI:78449"/>
        <dbReference type="ChEBI" id="CHEBI:78798"/>
        <dbReference type="ChEBI" id="CHEBI:138410"/>
    </reaction>
    <physiologicalReaction direction="left-to-right" evidence="16">
        <dbReference type="Rhea" id="RHEA:54941"/>
    </physiologicalReaction>
</comment>
<comment type="pathway">
    <text evidence="2">Lipid metabolism; fatty acid biosynthesis.</text>
</comment>
<dbReference type="AlphaFoldDB" id="B3H1T7"/>
<dbReference type="PANTHER" id="PTHR11712:SF306">
    <property type="entry name" value="3-OXOACYL-[ACYL-CARRIER-PROTEIN] SYNTHASE 1"/>
    <property type="match status" value="1"/>
</dbReference>
<dbReference type="KEGG" id="apa:APP7_1112"/>
<evidence type="ECO:0000256" key="18">
    <source>
        <dbReference type="RuleBase" id="RU003694"/>
    </source>
</evidence>
<evidence type="ECO:0000256" key="5">
    <source>
        <dbReference type="ARBA" id="ARBA00013191"/>
    </source>
</evidence>
<evidence type="ECO:0000256" key="2">
    <source>
        <dbReference type="ARBA" id="ARBA00005194"/>
    </source>
</evidence>
<evidence type="ECO:0000259" key="19">
    <source>
        <dbReference type="PROSITE" id="PS52004"/>
    </source>
</evidence>
<evidence type="ECO:0000256" key="3">
    <source>
        <dbReference type="ARBA" id="ARBA00008467"/>
    </source>
</evidence>
<comment type="similarity">
    <text evidence="3 18">Belongs to the thiolase-like superfamily. Beta-ketoacyl-ACP synthases family.</text>
</comment>
<evidence type="ECO:0000256" key="13">
    <source>
        <dbReference type="ARBA" id="ARBA00039450"/>
    </source>
</evidence>
<dbReference type="InterPro" id="IPR014031">
    <property type="entry name" value="Ketoacyl_synth_C"/>
</dbReference>
<evidence type="ECO:0000256" key="14">
    <source>
        <dbReference type="ARBA" id="ARBA00041620"/>
    </source>
</evidence>
<keyword evidence="9" id="KW-0276">Fatty acid metabolism</keyword>
<evidence type="ECO:0000313" key="21">
    <source>
        <dbReference type="Proteomes" id="UP000001226"/>
    </source>
</evidence>
<evidence type="ECO:0000256" key="4">
    <source>
        <dbReference type="ARBA" id="ARBA00011738"/>
    </source>
</evidence>
<evidence type="ECO:0000256" key="16">
    <source>
        <dbReference type="ARBA" id="ARBA00048121"/>
    </source>
</evidence>
<organism evidence="20 21">
    <name type="scientific">Actinobacillus pleuropneumoniae serotype 7 (strain AP76)</name>
    <dbReference type="NCBI Taxonomy" id="537457"/>
    <lineage>
        <taxon>Bacteria</taxon>
        <taxon>Pseudomonadati</taxon>
        <taxon>Pseudomonadota</taxon>
        <taxon>Gammaproteobacteria</taxon>
        <taxon>Pasteurellales</taxon>
        <taxon>Pasteurellaceae</taxon>
        <taxon>Actinobacillus</taxon>
    </lineage>
</organism>
<evidence type="ECO:0000256" key="9">
    <source>
        <dbReference type="ARBA" id="ARBA00022832"/>
    </source>
</evidence>
<dbReference type="GO" id="GO:0005829">
    <property type="term" value="C:cytosol"/>
    <property type="evidence" value="ECO:0007669"/>
    <property type="project" value="TreeGrafter"/>
</dbReference>
<dbReference type="CDD" id="cd00834">
    <property type="entry name" value="KAS_I_II"/>
    <property type="match status" value="1"/>
</dbReference>
<dbReference type="UniPathway" id="UPA00094"/>
<dbReference type="FunFam" id="3.40.47.10:FF:000005">
    <property type="entry name" value="3-oxoacyl-[acyl-carrier-protein] synthase I"/>
    <property type="match status" value="1"/>
</dbReference>
<evidence type="ECO:0000256" key="10">
    <source>
        <dbReference type="ARBA" id="ARBA00023098"/>
    </source>
</evidence>
<dbReference type="FunFam" id="3.40.47.10:FF:000006">
    <property type="entry name" value="3-oxoacyl-[acyl-carrier-protein] synthase I"/>
    <property type="match status" value="1"/>
</dbReference>
<dbReference type="PANTHER" id="PTHR11712">
    <property type="entry name" value="POLYKETIDE SYNTHASE-RELATED"/>
    <property type="match status" value="1"/>
</dbReference>
<dbReference type="InterPro" id="IPR020841">
    <property type="entry name" value="PKS_Beta-ketoAc_synthase_dom"/>
</dbReference>
<dbReference type="HOGENOM" id="CLU_000022_69_2_6"/>
<dbReference type="NCBIfam" id="NF005589">
    <property type="entry name" value="PRK07314.1"/>
    <property type="match status" value="1"/>
</dbReference>
<proteinExistence type="inferred from homology"/>
<evidence type="ECO:0000313" key="20">
    <source>
        <dbReference type="EMBL" id="ACE61764.1"/>
    </source>
</evidence>
<evidence type="ECO:0000256" key="11">
    <source>
        <dbReference type="ARBA" id="ARBA00023160"/>
    </source>
</evidence>
<dbReference type="InterPro" id="IPR014030">
    <property type="entry name" value="Ketoacyl_synth_N"/>
</dbReference>
<comment type="subunit">
    <text evidence="4">Homodimer.</text>
</comment>
<dbReference type="EMBL" id="CP001091">
    <property type="protein sequence ID" value="ACE61764.1"/>
    <property type="molecule type" value="Genomic_DNA"/>
</dbReference>
<dbReference type="SMART" id="SM00825">
    <property type="entry name" value="PKS_KS"/>
    <property type="match status" value="1"/>
</dbReference>
<evidence type="ECO:0000256" key="1">
    <source>
        <dbReference type="ARBA" id="ARBA00004496"/>
    </source>
</evidence>
<dbReference type="SUPFAM" id="SSF53901">
    <property type="entry name" value="Thiolase-like"/>
    <property type="match status" value="2"/>
</dbReference>
<dbReference type="PROSITE" id="PS52004">
    <property type="entry name" value="KS3_2"/>
    <property type="match status" value="1"/>
</dbReference>
<comment type="catalytic activity">
    <reaction evidence="17">
        <text>a fatty acyl-[ACP] + malonyl-[ACP] + H(+) = a 3-oxoacyl-[ACP] + holo-[ACP] + CO2</text>
        <dbReference type="Rhea" id="RHEA:22836"/>
        <dbReference type="Rhea" id="RHEA-COMP:9623"/>
        <dbReference type="Rhea" id="RHEA-COMP:9685"/>
        <dbReference type="Rhea" id="RHEA-COMP:9916"/>
        <dbReference type="Rhea" id="RHEA-COMP:14125"/>
        <dbReference type="ChEBI" id="CHEBI:15378"/>
        <dbReference type="ChEBI" id="CHEBI:16526"/>
        <dbReference type="ChEBI" id="CHEBI:64479"/>
        <dbReference type="ChEBI" id="CHEBI:78449"/>
        <dbReference type="ChEBI" id="CHEBI:78776"/>
        <dbReference type="ChEBI" id="CHEBI:138651"/>
        <dbReference type="EC" id="2.3.1.41"/>
    </reaction>
    <physiologicalReaction direction="left-to-right" evidence="17">
        <dbReference type="Rhea" id="RHEA:22837"/>
    </physiologicalReaction>
</comment>